<organism evidence="1 2">
    <name type="scientific">Elysia crispata</name>
    <name type="common">lettuce slug</name>
    <dbReference type="NCBI Taxonomy" id="231223"/>
    <lineage>
        <taxon>Eukaryota</taxon>
        <taxon>Metazoa</taxon>
        <taxon>Spiralia</taxon>
        <taxon>Lophotrochozoa</taxon>
        <taxon>Mollusca</taxon>
        <taxon>Gastropoda</taxon>
        <taxon>Heterobranchia</taxon>
        <taxon>Euthyneura</taxon>
        <taxon>Panpulmonata</taxon>
        <taxon>Sacoglossa</taxon>
        <taxon>Placobranchoidea</taxon>
        <taxon>Plakobranchidae</taxon>
        <taxon>Elysia</taxon>
    </lineage>
</organism>
<keyword evidence="2" id="KW-1185">Reference proteome</keyword>
<comment type="caution">
    <text evidence="1">The sequence shown here is derived from an EMBL/GenBank/DDBJ whole genome shotgun (WGS) entry which is preliminary data.</text>
</comment>
<gene>
    <name evidence="1" type="ORF">RRG08_055306</name>
</gene>
<protein>
    <submittedName>
        <fullName evidence="1">Uncharacterized protein</fullName>
    </submittedName>
</protein>
<sequence>MNRKIEREQKKMCRLVIKERVGRGERKSGRSEVDRWSLPQRVVSTRRDHVPHRGVSDRYSPPVKEYACLFRKDKTNQQDKKERRSEGTAYDCTNRLGLAYVSSAV</sequence>
<proteinExistence type="predicted"/>
<dbReference type="Proteomes" id="UP001283361">
    <property type="component" value="Unassembled WGS sequence"/>
</dbReference>
<accession>A0AAE1AQE6</accession>
<evidence type="ECO:0000313" key="2">
    <source>
        <dbReference type="Proteomes" id="UP001283361"/>
    </source>
</evidence>
<dbReference type="EMBL" id="JAWDGP010001389">
    <property type="protein sequence ID" value="KAK3792039.1"/>
    <property type="molecule type" value="Genomic_DNA"/>
</dbReference>
<name>A0AAE1AQE6_9GAST</name>
<reference evidence="1" key="1">
    <citation type="journal article" date="2023" name="G3 (Bethesda)">
        <title>A reference genome for the long-term kleptoplast-retaining sea slug Elysia crispata morphotype clarki.</title>
        <authorList>
            <person name="Eastman K.E."/>
            <person name="Pendleton A.L."/>
            <person name="Shaikh M.A."/>
            <person name="Suttiyut T."/>
            <person name="Ogas R."/>
            <person name="Tomko P."/>
            <person name="Gavelis G."/>
            <person name="Widhalm J.R."/>
            <person name="Wisecaver J.H."/>
        </authorList>
    </citation>
    <scope>NUCLEOTIDE SEQUENCE</scope>
    <source>
        <strain evidence="1">ECLA1</strain>
    </source>
</reference>
<evidence type="ECO:0000313" key="1">
    <source>
        <dbReference type="EMBL" id="KAK3792039.1"/>
    </source>
</evidence>
<dbReference type="AlphaFoldDB" id="A0AAE1AQE6"/>